<feature type="DNA-binding region" description="HMG box" evidence="14">
    <location>
        <begin position="47"/>
        <end position="115"/>
    </location>
</feature>
<evidence type="ECO:0000256" key="12">
    <source>
        <dbReference type="ARBA" id="ARBA00045216"/>
    </source>
</evidence>
<evidence type="ECO:0000256" key="8">
    <source>
        <dbReference type="ARBA" id="ARBA00023159"/>
    </source>
</evidence>
<dbReference type="CTD" id="7019"/>
<dbReference type="FunFam" id="1.10.30.10:FF:000043">
    <property type="entry name" value="Transcription factor A, mitochondrial"/>
    <property type="match status" value="1"/>
</dbReference>
<comment type="subcellular location">
    <subcellularLocation>
        <location evidence="1">Mitochondrion matrix</location>
        <location evidence="1">Mitochondrion nucleoid</location>
    </subcellularLocation>
</comment>
<evidence type="ECO:0000256" key="14">
    <source>
        <dbReference type="PROSITE-ProRule" id="PRU00267"/>
    </source>
</evidence>
<feature type="domain" description="HMG box" evidence="17">
    <location>
        <begin position="152"/>
        <end position="216"/>
    </location>
</feature>
<dbReference type="SMART" id="SM00398">
    <property type="entry name" value="HMG"/>
    <property type="match status" value="2"/>
</dbReference>
<dbReference type="InterPro" id="IPR050342">
    <property type="entry name" value="HMGB"/>
</dbReference>
<evidence type="ECO:0000256" key="11">
    <source>
        <dbReference type="ARBA" id="ARBA00040582"/>
    </source>
</evidence>
<feature type="compositionally biased region" description="Basic residues" evidence="16">
    <location>
        <begin position="230"/>
        <end position="239"/>
    </location>
</feature>
<gene>
    <name evidence="19" type="primary">TFAM</name>
</gene>
<keyword evidence="4" id="KW-0809">Transit peptide</keyword>
<protein>
    <recommendedName>
        <fullName evidence="11">Transcription factor A, mitochondrial</fullName>
    </recommendedName>
</protein>
<feature type="compositionally biased region" description="Basic residues" evidence="16">
    <location>
        <begin position="257"/>
        <end position="266"/>
    </location>
</feature>
<keyword evidence="14" id="KW-0539">Nucleus</keyword>
<feature type="coiled-coil region" evidence="15">
    <location>
        <begin position="198"/>
        <end position="225"/>
    </location>
</feature>
<keyword evidence="3" id="KW-0677">Repeat</keyword>
<reference evidence="19" key="1">
    <citation type="submission" date="2025-08" db="UniProtKB">
        <authorList>
            <consortium name="RefSeq"/>
        </authorList>
    </citation>
    <scope>IDENTIFICATION</scope>
    <source>
        <tissue evidence="19">Muscle</tissue>
    </source>
</reference>
<keyword evidence="7" id="KW-0496">Mitochondrion</keyword>
<evidence type="ECO:0000313" key="19">
    <source>
        <dbReference type="RefSeq" id="XP_027576762.2"/>
    </source>
</evidence>
<dbReference type="GO" id="GO:0042645">
    <property type="term" value="C:mitochondrial nucleoid"/>
    <property type="evidence" value="ECO:0007669"/>
    <property type="project" value="UniProtKB-SubCell"/>
</dbReference>
<evidence type="ECO:0000256" key="10">
    <source>
        <dbReference type="ARBA" id="ARBA00023271"/>
    </source>
</evidence>
<dbReference type="RefSeq" id="XP_027576762.2">
    <property type="nucleotide sequence ID" value="XM_027720961.2"/>
</dbReference>
<dbReference type="AlphaFoldDB" id="A0A6J2GNH0"/>
<dbReference type="Gene3D" id="1.10.30.10">
    <property type="entry name" value="High mobility group box domain"/>
    <property type="match status" value="2"/>
</dbReference>
<comment type="subunit">
    <text evidence="13">Monomer; binds DNA as a monomer. Homodimer. Component of the mitochondrial transcription initiation complex, composed at least of TFB2M, TFAM and POLRMT. In this complex TFAM recruits POLRMT to the promoter whereas TFB2M induces structural changes in POLRMT to enable promoter opening and trapping of the DNA non-template strand. Upon metabolic stress, forms a complex composed of FOXO3, SIRT3, TFAM and POLRMT. Interacts with TFB1M and TFB2M. Interacts with CLPX; this enhances DNA-binding.</text>
</comment>
<keyword evidence="18" id="KW-1185">Reference proteome</keyword>
<evidence type="ECO:0000256" key="15">
    <source>
        <dbReference type="SAM" id="Coils"/>
    </source>
</evidence>
<evidence type="ECO:0000256" key="7">
    <source>
        <dbReference type="ARBA" id="ARBA00023128"/>
    </source>
</evidence>
<evidence type="ECO:0000256" key="9">
    <source>
        <dbReference type="ARBA" id="ARBA00023163"/>
    </source>
</evidence>
<feature type="region of interest" description="Disordered" evidence="16">
    <location>
        <begin position="230"/>
        <end position="266"/>
    </location>
</feature>
<dbReference type="GO" id="GO:0006357">
    <property type="term" value="P:regulation of transcription by RNA polymerase II"/>
    <property type="evidence" value="ECO:0007669"/>
    <property type="project" value="TreeGrafter"/>
</dbReference>
<dbReference type="InterPro" id="IPR036910">
    <property type="entry name" value="HMG_box_dom_sf"/>
</dbReference>
<keyword evidence="5" id="KW-0805">Transcription regulation</keyword>
<dbReference type="Pfam" id="PF09011">
    <property type="entry name" value="HMG_box_2"/>
    <property type="match status" value="1"/>
</dbReference>
<dbReference type="GeneID" id="113987834"/>
<sequence>MAAAAAAALGRAAGLGLGLVTGGRRLLRAGGAAEQCLSRGISSDQRPKRPLTAYLRFTMENRSAFREKNPEASSTELIKKLAGAWRELPASQKQVYEEAKKTDWQRYGEQLAKYKAQLTPTQAAALKEERRKQLARRRSLRAKRELTVLGKPKRPRSGLNIFVAEKFQESEGISPAAKLKKLFDAWQKLSTSQKQQYLQLAEDDKVRYENEMKSWEAKMVELGREDLVRSKKKRLKKKPAGTAKQAGTARTSLGNKAKLKLKKPEE</sequence>
<keyword evidence="15" id="KW-0175">Coiled coil</keyword>
<accession>A0A6J2GNH0</accession>
<evidence type="ECO:0000256" key="13">
    <source>
        <dbReference type="ARBA" id="ARBA00046467"/>
    </source>
</evidence>
<dbReference type="SUPFAM" id="SSF47095">
    <property type="entry name" value="HMG-box"/>
    <property type="match status" value="2"/>
</dbReference>
<proteinExistence type="predicted"/>
<dbReference type="PANTHER" id="PTHR48112:SF36">
    <property type="entry name" value="TRANSCRIPTION FACTOR A, MITOCHONDRIAL"/>
    <property type="match status" value="1"/>
</dbReference>
<keyword evidence="8" id="KW-0010">Activator</keyword>
<evidence type="ECO:0000259" key="17">
    <source>
        <dbReference type="PROSITE" id="PS50118"/>
    </source>
</evidence>
<evidence type="ECO:0000313" key="18">
    <source>
        <dbReference type="Proteomes" id="UP000504627"/>
    </source>
</evidence>
<dbReference type="InParanoid" id="A0A6J2GNH0"/>
<keyword evidence="10" id="KW-1135">Mitochondrion nucleoid</keyword>
<dbReference type="GO" id="GO:0003677">
    <property type="term" value="F:DNA binding"/>
    <property type="evidence" value="ECO:0007669"/>
    <property type="project" value="UniProtKB-UniRule"/>
</dbReference>
<dbReference type="Pfam" id="PF00505">
    <property type="entry name" value="HMG_box"/>
    <property type="match status" value="1"/>
</dbReference>
<organism evidence="18 19">
    <name type="scientific">Pipra filicauda</name>
    <name type="common">Wire-tailed manakin</name>
    <dbReference type="NCBI Taxonomy" id="649802"/>
    <lineage>
        <taxon>Eukaryota</taxon>
        <taxon>Metazoa</taxon>
        <taxon>Chordata</taxon>
        <taxon>Craniata</taxon>
        <taxon>Vertebrata</taxon>
        <taxon>Euteleostomi</taxon>
        <taxon>Archelosauria</taxon>
        <taxon>Archosauria</taxon>
        <taxon>Dinosauria</taxon>
        <taxon>Saurischia</taxon>
        <taxon>Theropoda</taxon>
        <taxon>Coelurosauria</taxon>
        <taxon>Aves</taxon>
        <taxon>Neognathae</taxon>
        <taxon>Neoaves</taxon>
        <taxon>Telluraves</taxon>
        <taxon>Australaves</taxon>
        <taxon>Passeriformes</taxon>
        <taxon>Pipridae</taxon>
        <taxon>Pipra</taxon>
    </lineage>
</organism>
<name>A0A6J2GNH0_9PASS</name>
<dbReference type="GO" id="GO:0005634">
    <property type="term" value="C:nucleus"/>
    <property type="evidence" value="ECO:0007669"/>
    <property type="project" value="UniProtKB-UniRule"/>
</dbReference>
<dbReference type="Proteomes" id="UP000504627">
    <property type="component" value="Unplaced"/>
</dbReference>
<evidence type="ECO:0000256" key="3">
    <source>
        <dbReference type="ARBA" id="ARBA00022737"/>
    </source>
</evidence>
<dbReference type="InterPro" id="IPR009071">
    <property type="entry name" value="HMG_box_dom"/>
</dbReference>
<keyword evidence="9" id="KW-0804">Transcription</keyword>
<evidence type="ECO:0000256" key="5">
    <source>
        <dbReference type="ARBA" id="ARBA00023015"/>
    </source>
</evidence>
<evidence type="ECO:0000256" key="16">
    <source>
        <dbReference type="SAM" id="MobiDB-lite"/>
    </source>
</evidence>
<evidence type="ECO:0000256" key="1">
    <source>
        <dbReference type="ARBA" id="ARBA00004436"/>
    </source>
</evidence>
<keyword evidence="6 14" id="KW-0238">DNA-binding</keyword>
<feature type="DNA-binding region" description="HMG box" evidence="14">
    <location>
        <begin position="152"/>
        <end position="216"/>
    </location>
</feature>
<comment type="function">
    <text evidence="12">Binds to the mitochondrial light strand promoter and functions in mitochondrial transcription regulation. Component of the mitochondrial transcription initiation complex, composed at least of TFB2M, TFAM and POLRMT that is required for basal transcription of mitochondrial DNA. In this complex, TFAM recruits POLRMT to a specific promoter whereas TFB2M induces structural changes in POLRMT to enable promoter opening and trapping of the DNA non-template strand. Required for accurate and efficient promoter recognition by the mitochondrial RNA polymerase. Promotes transcription initiation from the HSP1 and the light strand promoter by binding immediately upstream of transcriptional start sites. Is able to unwind DNA. Bends the mitochondrial light strand promoter DNA into a U-turn shape via its HMG boxes. Required for maintenance of normal levels of mitochondrial DNA. May play a role in organizing and compacting mitochondrial DNA.</text>
</comment>
<feature type="domain" description="HMG box" evidence="17">
    <location>
        <begin position="47"/>
        <end position="115"/>
    </location>
</feature>
<dbReference type="PANTHER" id="PTHR48112">
    <property type="entry name" value="HIGH MOBILITY GROUP PROTEIN DSP1"/>
    <property type="match status" value="1"/>
</dbReference>
<evidence type="ECO:0000256" key="4">
    <source>
        <dbReference type="ARBA" id="ARBA00022946"/>
    </source>
</evidence>
<evidence type="ECO:0000256" key="6">
    <source>
        <dbReference type="ARBA" id="ARBA00023125"/>
    </source>
</evidence>
<evidence type="ECO:0000256" key="2">
    <source>
        <dbReference type="ARBA" id="ARBA00022553"/>
    </source>
</evidence>
<dbReference type="PROSITE" id="PS50118">
    <property type="entry name" value="HMG_BOX_2"/>
    <property type="match status" value="2"/>
</dbReference>
<keyword evidence="2" id="KW-0597">Phosphoprotein</keyword>